<keyword evidence="1 4" id="KW-0328">Glycosyltransferase</keyword>
<dbReference type="RefSeq" id="WP_342881809.1">
    <property type="nucleotide sequence ID" value="NZ_JBBMQS010000006.1"/>
</dbReference>
<dbReference type="PANTHER" id="PTHR43363">
    <property type="entry name" value="HYPOXANTHINE PHOSPHORIBOSYLTRANSFERASE"/>
    <property type="match status" value="1"/>
</dbReference>
<organism evidence="4 5">
    <name type="scientific">Paraglaciecola mesophila</name>
    <dbReference type="NCBI Taxonomy" id="197222"/>
    <lineage>
        <taxon>Bacteria</taxon>
        <taxon>Pseudomonadati</taxon>
        <taxon>Pseudomonadota</taxon>
        <taxon>Gammaproteobacteria</taxon>
        <taxon>Alteromonadales</taxon>
        <taxon>Alteromonadaceae</taxon>
        <taxon>Paraglaciecola</taxon>
    </lineage>
</organism>
<dbReference type="SUPFAM" id="SSF53271">
    <property type="entry name" value="PRTase-like"/>
    <property type="match status" value="1"/>
</dbReference>
<name>A0ABU9SW38_9ALTE</name>
<gene>
    <name evidence="4" type="ORF">WNY77_11885</name>
</gene>
<sequence length="193" mass="21849">MEKTFISEDALIQDSFRLGVEIFNSGYRPDFVVGIWRGGSTVGIYVQECLQYLGVETDHISIRTSYQGQPGYQKMIDSGQGIKVHGLQYLLENLNHDDKLLIVDDVYSSGLSIKAVLDQLSSRAKRNMPKDFKVAVPWFKPANNRTDRVPDYYINTSDKWLILPYEMVGLTQQEIIDNKPGLQAVMDSIAPNL</sequence>
<reference evidence="4 5" key="1">
    <citation type="submission" date="2024-03" db="EMBL/GenBank/DDBJ databases">
        <title>Community enrichment and isolation of bacterial strains for fucoidan degradation.</title>
        <authorList>
            <person name="Sichert A."/>
        </authorList>
    </citation>
    <scope>NUCLEOTIDE SEQUENCE [LARGE SCALE GENOMIC DNA]</scope>
    <source>
        <strain evidence="4 5">AS12</strain>
    </source>
</reference>
<evidence type="ECO:0000313" key="5">
    <source>
        <dbReference type="Proteomes" id="UP001461163"/>
    </source>
</evidence>
<proteinExistence type="predicted"/>
<comment type="caution">
    <text evidence="4">The sequence shown here is derived from an EMBL/GenBank/DDBJ whole genome shotgun (WGS) entry which is preliminary data.</text>
</comment>
<evidence type="ECO:0000256" key="2">
    <source>
        <dbReference type="ARBA" id="ARBA00022679"/>
    </source>
</evidence>
<dbReference type="InterPro" id="IPR000836">
    <property type="entry name" value="PRTase_dom"/>
</dbReference>
<dbReference type="CDD" id="cd06223">
    <property type="entry name" value="PRTases_typeI"/>
    <property type="match status" value="1"/>
</dbReference>
<dbReference type="InterPro" id="IPR029057">
    <property type="entry name" value="PRTase-like"/>
</dbReference>
<keyword evidence="2" id="KW-0808">Transferase</keyword>
<dbReference type="Pfam" id="PF00156">
    <property type="entry name" value="Pribosyltran"/>
    <property type="match status" value="1"/>
</dbReference>
<keyword evidence="5" id="KW-1185">Reference proteome</keyword>
<evidence type="ECO:0000256" key="1">
    <source>
        <dbReference type="ARBA" id="ARBA00022676"/>
    </source>
</evidence>
<dbReference type="PANTHER" id="PTHR43363:SF1">
    <property type="entry name" value="HYPOXANTHINE-GUANINE PHOSPHORIBOSYLTRANSFERASE"/>
    <property type="match status" value="1"/>
</dbReference>
<dbReference type="Gene3D" id="3.40.50.2020">
    <property type="match status" value="1"/>
</dbReference>
<dbReference type="GO" id="GO:0016757">
    <property type="term" value="F:glycosyltransferase activity"/>
    <property type="evidence" value="ECO:0007669"/>
    <property type="project" value="UniProtKB-KW"/>
</dbReference>
<dbReference type="EMBL" id="JBBMQS010000006">
    <property type="protein sequence ID" value="MEM5498099.1"/>
    <property type="molecule type" value="Genomic_DNA"/>
</dbReference>
<feature type="domain" description="Phosphoribosyltransferase" evidence="3">
    <location>
        <begin position="14"/>
        <end position="156"/>
    </location>
</feature>
<accession>A0ABU9SW38</accession>
<dbReference type="Proteomes" id="UP001461163">
    <property type="component" value="Unassembled WGS sequence"/>
</dbReference>
<protein>
    <submittedName>
        <fullName evidence="4">Phosphoribosyltransferase family protein</fullName>
    </submittedName>
</protein>
<evidence type="ECO:0000313" key="4">
    <source>
        <dbReference type="EMBL" id="MEM5498099.1"/>
    </source>
</evidence>
<evidence type="ECO:0000259" key="3">
    <source>
        <dbReference type="Pfam" id="PF00156"/>
    </source>
</evidence>